<gene>
    <name evidence="2" type="ORF">Ciccas_002001</name>
</gene>
<keyword evidence="3" id="KW-1185">Reference proteome</keyword>
<dbReference type="EMBL" id="JBJKFK010000145">
    <property type="protein sequence ID" value="KAL3319336.1"/>
    <property type="molecule type" value="Genomic_DNA"/>
</dbReference>
<feature type="compositionally biased region" description="Polar residues" evidence="1">
    <location>
        <begin position="167"/>
        <end position="185"/>
    </location>
</feature>
<sequence length="493" mass="55480">MNRKSRFLEYVCLCLQRALYERQYELVFTWSEEIFQWLAKREKSMRGTSKKGSNSIDIANNVTKSKKQLKPVKYVPYWMTPSTQPDVEKEEQELREIDMNLSLAATALESFAEHWTKFYRFAFKGQNTRFDHDKTVWFTYNEDGILIDPDASLGSLFETAAGVDSPKTATPNAKNSAATSPSSSLKRQGVKLKHIDITCEARIPSNPSIIFRSFDLISAIVNYHTIATTFDAALKAISSVPSLLRPPRMESKDDLPKSLRDLPHDKLALASPPTMSAKSSLQWIQATFRHLNKAAVLAARGEAWLLCISCARHAWNLTSSLSYHLTHIAYCSRHEATFKSGPLLRKLPGATLLSPGGDLQLRPEGSIAALAEQATWRALARQGSLAWNSLAHALLDSLAAAASDGGSWFTADWDEQLTTFKYTHDSTRKYADGFEEGLVPQCLEHQPVVNDLARVFNWRWTKDFLIRSCEILLRAEKFEQLLALAFRVLQLCG</sequence>
<dbReference type="AlphaFoldDB" id="A0ABD2QIH0"/>
<feature type="region of interest" description="Disordered" evidence="1">
    <location>
        <begin position="164"/>
        <end position="185"/>
    </location>
</feature>
<evidence type="ECO:0000256" key="1">
    <source>
        <dbReference type="SAM" id="MobiDB-lite"/>
    </source>
</evidence>
<accession>A0ABD2QIH0</accession>
<dbReference type="PANTHER" id="PTHR33487">
    <property type="entry name" value="CILIA- AND FLAGELLA-ASSOCIATED PROTEIN 54"/>
    <property type="match status" value="1"/>
</dbReference>
<evidence type="ECO:0000313" key="3">
    <source>
        <dbReference type="Proteomes" id="UP001626550"/>
    </source>
</evidence>
<proteinExistence type="predicted"/>
<protein>
    <submittedName>
        <fullName evidence="2">Uncharacterized protein</fullName>
    </submittedName>
</protein>
<comment type="caution">
    <text evidence="2">The sequence shown here is derived from an EMBL/GenBank/DDBJ whole genome shotgun (WGS) entry which is preliminary data.</text>
</comment>
<dbReference type="PANTHER" id="PTHR33487:SF1">
    <property type="entry name" value="CILIA- AND FLAGELLA-ASSOCIATED PROTEIN 54"/>
    <property type="match status" value="1"/>
</dbReference>
<reference evidence="2 3" key="1">
    <citation type="submission" date="2024-11" db="EMBL/GenBank/DDBJ databases">
        <title>Adaptive evolution of stress response genes in parasites aligns with host niche diversity.</title>
        <authorList>
            <person name="Hahn C."/>
            <person name="Resl P."/>
        </authorList>
    </citation>
    <scope>NUCLEOTIDE SEQUENCE [LARGE SCALE GENOMIC DNA]</scope>
    <source>
        <strain evidence="2">EGGRZ-B1_66</strain>
        <tissue evidence="2">Body</tissue>
    </source>
</reference>
<dbReference type="Proteomes" id="UP001626550">
    <property type="component" value="Unassembled WGS sequence"/>
</dbReference>
<organism evidence="2 3">
    <name type="scientific">Cichlidogyrus casuarinus</name>
    <dbReference type="NCBI Taxonomy" id="1844966"/>
    <lineage>
        <taxon>Eukaryota</taxon>
        <taxon>Metazoa</taxon>
        <taxon>Spiralia</taxon>
        <taxon>Lophotrochozoa</taxon>
        <taxon>Platyhelminthes</taxon>
        <taxon>Monogenea</taxon>
        <taxon>Monopisthocotylea</taxon>
        <taxon>Dactylogyridea</taxon>
        <taxon>Ancyrocephalidae</taxon>
        <taxon>Cichlidogyrus</taxon>
    </lineage>
</organism>
<name>A0ABD2QIH0_9PLAT</name>
<evidence type="ECO:0000313" key="2">
    <source>
        <dbReference type="EMBL" id="KAL3319336.1"/>
    </source>
</evidence>